<dbReference type="SUPFAM" id="SSF57362">
    <property type="entry name" value="BPTI-like"/>
    <property type="match status" value="1"/>
</dbReference>
<dbReference type="SMART" id="SM00131">
    <property type="entry name" value="KU"/>
    <property type="match status" value="1"/>
</dbReference>
<dbReference type="PROSITE" id="PS50279">
    <property type="entry name" value="BPTI_KUNITZ_2"/>
    <property type="match status" value="1"/>
</dbReference>
<name>A0A914Y044_9BILA</name>
<feature type="region of interest" description="Disordered" evidence="1">
    <location>
        <begin position="189"/>
        <end position="252"/>
    </location>
</feature>
<keyword evidence="3" id="KW-1185">Reference proteome</keyword>
<organism evidence="3 4">
    <name type="scientific">Panagrolaimus superbus</name>
    <dbReference type="NCBI Taxonomy" id="310955"/>
    <lineage>
        <taxon>Eukaryota</taxon>
        <taxon>Metazoa</taxon>
        <taxon>Ecdysozoa</taxon>
        <taxon>Nematoda</taxon>
        <taxon>Chromadorea</taxon>
        <taxon>Rhabditida</taxon>
        <taxon>Tylenchina</taxon>
        <taxon>Panagrolaimomorpha</taxon>
        <taxon>Panagrolaimoidea</taxon>
        <taxon>Panagrolaimidae</taxon>
        <taxon>Panagrolaimus</taxon>
    </lineage>
</organism>
<dbReference type="PROSITE" id="PS51257">
    <property type="entry name" value="PROKAR_LIPOPROTEIN"/>
    <property type="match status" value="1"/>
</dbReference>
<dbReference type="WBParaSite" id="PSU_v2.g13578.t1">
    <property type="protein sequence ID" value="PSU_v2.g13578.t1"/>
    <property type="gene ID" value="PSU_v2.g13578"/>
</dbReference>
<dbReference type="Pfam" id="PF00014">
    <property type="entry name" value="Kunitz_BPTI"/>
    <property type="match status" value="1"/>
</dbReference>
<evidence type="ECO:0000256" key="1">
    <source>
        <dbReference type="SAM" id="MobiDB-lite"/>
    </source>
</evidence>
<feature type="compositionally biased region" description="Pro residues" evidence="1">
    <location>
        <begin position="194"/>
        <end position="213"/>
    </location>
</feature>
<accession>A0A914Y044</accession>
<feature type="domain" description="BPTI/Kunitz inhibitor" evidence="2">
    <location>
        <begin position="133"/>
        <end position="186"/>
    </location>
</feature>
<evidence type="ECO:0000259" key="2">
    <source>
        <dbReference type="PROSITE" id="PS50279"/>
    </source>
</evidence>
<evidence type="ECO:0000313" key="4">
    <source>
        <dbReference type="WBParaSite" id="PSU_v2.g13578.t1"/>
    </source>
</evidence>
<evidence type="ECO:0000313" key="3">
    <source>
        <dbReference type="Proteomes" id="UP000887577"/>
    </source>
</evidence>
<feature type="compositionally biased region" description="Pro residues" evidence="1">
    <location>
        <begin position="229"/>
        <end position="238"/>
    </location>
</feature>
<dbReference type="Proteomes" id="UP000887577">
    <property type="component" value="Unplaced"/>
</dbReference>
<dbReference type="Gene3D" id="4.10.410.10">
    <property type="entry name" value="Pancreatic trypsin inhibitor Kunitz domain"/>
    <property type="match status" value="1"/>
</dbReference>
<sequence length="367" mass="37023">MEKFFETPECESFVSDATYLSVATSACSPYTCDAPRQLCMREANRYQDETANQCRTVPDSCLTAANGGIPVASSRTIHTTPSPSVFGGMRGNPSATINGNRPPPRIVTAPPDFRGTPPPPPRPFTSGAFGDICQQTVPDGRFCGFQLKFTYNRETGNCEQFWFPGCATDKTNDNLFGDFQSCQIATKHCRATPTQPPPPPPPPPTQPPPPPPHRYTTAFPDYPNSGEEIPPPPPPPPISSRGSSTGGVDLGSLAGSFMGGGGNAGGLVGQFLGGGLGGGGGSSGANIGGGTPNGYGGGALGGGGGGGGNGIGGGGGGGQPNFLKLITNAVGAVGAAKQAAGGAPAGGGAQWLKNIDPQQITSIFSSL</sequence>
<dbReference type="InterPro" id="IPR002223">
    <property type="entry name" value="Kunitz_BPTI"/>
</dbReference>
<dbReference type="GO" id="GO:0004867">
    <property type="term" value="F:serine-type endopeptidase inhibitor activity"/>
    <property type="evidence" value="ECO:0007669"/>
    <property type="project" value="InterPro"/>
</dbReference>
<dbReference type="AlphaFoldDB" id="A0A914Y044"/>
<protein>
    <submittedName>
        <fullName evidence="4">BPTI/Kunitz inhibitor domain-containing protein</fullName>
    </submittedName>
</protein>
<proteinExistence type="predicted"/>
<dbReference type="InterPro" id="IPR036880">
    <property type="entry name" value="Kunitz_BPTI_sf"/>
</dbReference>
<reference evidence="4" key="1">
    <citation type="submission" date="2022-11" db="UniProtKB">
        <authorList>
            <consortium name="WormBaseParasite"/>
        </authorList>
    </citation>
    <scope>IDENTIFICATION</scope>
</reference>